<protein>
    <submittedName>
        <fullName evidence="2">Uncharacterized protein</fullName>
    </submittedName>
</protein>
<proteinExistence type="predicted"/>
<evidence type="ECO:0000256" key="1">
    <source>
        <dbReference type="SAM" id="MobiDB-lite"/>
    </source>
</evidence>
<dbReference type="Proteomes" id="UP000499080">
    <property type="component" value="Unassembled WGS sequence"/>
</dbReference>
<comment type="caution">
    <text evidence="2">The sequence shown here is derived from an EMBL/GenBank/DDBJ whole genome shotgun (WGS) entry which is preliminary data.</text>
</comment>
<sequence>MRNCLTKKFRHWGRADDRIIDYRTPRTPFKGFSSRHPESKAETQMHPARGISEYLPARAPIPQPPPQPIRRSRPHILSNIPLLCRPENMLLYHFQAEVTAHGIL</sequence>
<keyword evidence="3" id="KW-1185">Reference proteome</keyword>
<accession>A0A4Y2KWS5</accession>
<feature type="region of interest" description="Disordered" evidence="1">
    <location>
        <begin position="26"/>
        <end position="45"/>
    </location>
</feature>
<evidence type="ECO:0000313" key="3">
    <source>
        <dbReference type="Proteomes" id="UP000499080"/>
    </source>
</evidence>
<dbReference type="AlphaFoldDB" id="A0A4Y2KWS5"/>
<dbReference type="EMBL" id="BGPR01005004">
    <property type="protein sequence ID" value="GBN05826.1"/>
    <property type="molecule type" value="Genomic_DNA"/>
</dbReference>
<reference evidence="2 3" key="1">
    <citation type="journal article" date="2019" name="Sci. Rep.">
        <title>Orb-weaving spider Araneus ventricosus genome elucidates the spidroin gene catalogue.</title>
        <authorList>
            <person name="Kono N."/>
            <person name="Nakamura H."/>
            <person name="Ohtoshi R."/>
            <person name="Moran D.A.P."/>
            <person name="Shinohara A."/>
            <person name="Yoshida Y."/>
            <person name="Fujiwara M."/>
            <person name="Mori M."/>
            <person name="Tomita M."/>
            <person name="Arakawa K."/>
        </authorList>
    </citation>
    <scope>NUCLEOTIDE SEQUENCE [LARGE SCALE GENOMIC DNA]</scope>
</reference>
<evidence type="ECO:0000313" key="2">
    <source>
        <dbReference type="EMBL" id="GBN05826.1"/>
    </source>
</evidence>
<gene>
    <name evidence="2" type="ORF">AVEN_121642_1</name>
</gene>
<organism evidence="2 3">
    <name type="scientific">Araneus ventricosus</name>
    <name type="common">Orbweaver spider</name>
    <name type="synonym">Epeira ventricosa</name>
    <dbReference type="NCBI Taxonomy" id="182803"/>
    <lineage>
        <taxon>Eukaryota</taxon>
        <taxon>Metazoa</taxon>
        <taxon>Ecdysozoa</taxon>
        <taxon>Arthropoda</taxon>
        <taxon>Chelicerata</taxon>
        <taxon>Arachnida</taxon>
        <taxon>Araneae</taxon>
        <taxon>Araneomorphae</taxon>
        <taxon>Entelegynae</taxon>
        <taxon>Araneoidea</taxon>
        <taxon>Araneidae</taxon>
        <taxon>Araneus</taxon>
    </lineage>
</organism>
<name>A0A4Y2KWS5_ARAVE</name>